<feature type="domain" description="NADH:flavin oxidoreductase/NADH oxidase N-terminal" evidence="4">
    <location>
        <begin position="4"/>
        <end position="335"/>
    </location>
</feature>
<dbReference type="Proteomes" id="UP000516235">
    <property type="component" value="Chromosome"/>
</dbReference>
<evidence type="ECO:0000256" key="3">
    <source>
        <dbReference type="ARBA" id="ARBA00023002"/>
    </source>
</evidence>
<evidence type="ECO:0000313" key="8">
    <source>
        <dbReference type="Proteomes" id="UP000642876"/>
    </source>
</evidence>
<dbReference type="AlphaFoldDB" id="A0A7H0JXT6"/>
<dbReference type="EMBL" id="JACMYE010000011">
    <property type="protein sequence ID" value="MBC3179865.1"/>
    <property type="molecule type" value="Genomic_DNA"/>
</dbReference>
<dbReference type="Pfam" id="PF00724">
    <property type="entry name" value="Oxidored_FMN"/>
    <property type="match status" value="1"/>
</dbReference>
<dbReference type="InterPro" id="IPR013785">
    <property type="entry name" value="Aldolase_TIM"/>
</dbReference>
<evidence type="ECO:0000313" key="7">
    <source>
        <dbReference type="Proteomes" id="UP000516235"/>
    </source>
</evidence>
<evidence type="ECO:0000313" key="6">
    <source>
        <dbReference type="EMBL" id="QNP89852.1"/>
    </source>
</evidence>
<dbReference type="CDD" id="cd02933">
    <property type="entry name" value="OYE_like_FMN"/>
    <property type="match status" value="1"/>
</dbReference>
<dbReference type="InterPro" id="IPR045247">
    <property type="entry name" value="Oye-like"/>
</dbReference>
<name>A0A7H0JXT6_9CORY</name>
<accession>A0A7H0JXT6</accession>
<gene>
    <name evidence="5" type="ORF">H7348_11235</name>
    <name evidence="6" type="ORF">IAU68_09235</name>
</gene>
<dbReference type="RefSeq" id="WP_171194659.1">
    <property type="nucleotide sequence ID" value="NZ_CP061032.1"/>
</dbReference>
<comment type="cofactor">
    <cofactor evidence="1">
        <name>FMN</name>
        <dbReference type="ChEBI" id="CHEBI:58210"/>
    </cofactor>
</comment>
<dbReference type="GO" id="GO:0016628">
    <property type="term" value="F:oxidoreductase activity, acting on the CH-CH group of donors, NAD or NADP as acceptor"/>
    <property type="evidence" value="ECO:0007669"/>
    <property type="project" value="UniProtKB-ARBA"/>
</dbReference>
<organism evidence="6 7">
    <name type="scientific">Corynebacterium lujinxingii</name>
    <dbReference type="NCBI Taxonomy" id="2763010"/>
    <lineage>
        <taxon>Bacteria</taxon>
        <taxon>Bacillati</taxon>
        <taxon>Actinomycetota</taxon>
        <taxon>Actinomycetes</taxon>
        <taxon>Mycobacteriales</taxon>
        <taxon>Corynebacteriaceae</taxon>
        <taxon>Corynebacterium</taxon>
    </lineage>
</organism>
<dbReference type="EMBL" id="CP061032">
    <property type="protein sequence ID" value="QNP89852.1"/>
    <property type="molecule type" value="Genomic_DNA"/>
</dbReference>
<dbReference type="GO" id="GO:0005829">
    <property type="term" value="C:cytosol"/>
    <property type="evidence" value="ECO:0007669"/>
    <property type="project" value="UniProtKB-ARBA"/>
</dbReference>
<proteinExistence type="inferred from homology"/>
<dbReference type="Gene3D" id="3.20.20.70">
    <property type="entry name" value="Aldolase class I"/>
    <property type="match status" value="1"/>
</dbReference>
<dbReference type="SUPFAM" id="SSF51395">
    <property type="entry name" value="FMN-linked oxidoreductases"/>
    <property type="match status" value="1"/>
</dbReference>
<sequence>MSTLFDSLEVGRMTLPNRIIMAPLTRSRAGRDGVPTSLHKTYYSQRASVGLIVTEGVFPTVSRRTFPGQPGIDTAEQIAGWRRVADAVHEAGGHIFMQVMNGGRLSHASLQEGTEPVAPSAVASGTAVRDFESRKDCPVPRALDAAELPGIVDEFRQAARNAIDAGMDGVEIHGANGYLLHQFLSPNSNLREDVYGGSPENRFRLVEEILRAVADEIGADRVAIRLSPQNNIQGIEEMDEADVLATYGGLLRATADLGIAYVSITHADPAGEVVTELVARARANGRTRVFLNNGRGEETDRDTAERLVQQADAVVVGRLAISNPDLVRRWKEGLPVTAPDASTFYTGGEKGYTDYPFYTVSSQQN</sequence>
<evidence type="ECO:0000313" key="5">
    <source>
        <dbReference type="EMBL" id="MBC3179865.1"/>
    </source>
</evidence>
<dbReference type="KEGG" id="cluj:IAU68_09235"/>
<evidence type="ECO:0000256" key="1">
    <source>
        <dbReference type="ARBA" id="ARBA00001917"/>
    </source>
</evidence>
<dbReference type="Proteomes" id="UP000642876">
    <property type="component" value="Unassembled WGS sequence"/>
</dbReference>
<comment type="similarity">
    <text evidence="2">Belongs to the NADH:flavin oxidoreductase/NADH oxidase family.</text>
</comment>
<keyword evidence="3" id="KW-0560">Oxidoreductase</keyword>
<evidence type="ECO:0000256" key="2">
    <source>
        <dbReference type="ARBA" id="ARBA00005979"/>
    </source>
</evidence>
<reference evidence="7 8" key="1">
    <citation type="submission" date="2020-08" db="EMBL/GenBank/DDBJ databases">
        <title>novel species in genus Corynebacterium.</title>
        <authorList>
            <person name="Zhang G."/>
        </authorList>
    </citation>
    <scope>NUCLEOTIDE SEQUENCE [LARGE SCALE GENOMIC DNA]</scope>
    <source>
        <strain evidence="6">Zg-917</strain>
        <strain evidence="7 8">zg-917</strain>
    </source>
</reference>
<dbReference type="GO" id="GO:0010181">
    <property type="term" value="F:FMN binding"/>
    <property type="evidence" value="ECO:0007669"/>
    <property type="project" value="InterPro"/>
</dbReference>
<dbReference type="PANTHER" id="PTHR22893:SF91">
    <property type="entry name" value="NADPH DEHYDROGENASE 2-RELATED"/>
    <property type="match status" value="1"/>
</dbReference>
<evidence type="ECO:0000259" key="4">
    <source>
        <dbReference type="Pfam" id="PF00724"/>
    </source>
</evidence>
<keyword evidence="8" id="KW-1185">Reference proteome</keyword>
<dbReference type="PANTHER" id="PTHR22893">
    <property type="entry name" value="NADH OXIDOREDUCTASE-RELATED"/>
    <property type="match status" value="1"/>
</dbReference>
<protein>
    <submittedName>
        <fullName evidence="6">Alkene reductase</fullName>
    </submittedName>
</protein>
<dbReference type="InterPro" id="IPR001155">
    <property type="entry name" value="OxRdtase_FMN_N"/>
</dbReference>
<dbReference type="FunFam" id="3.20.20.70:FF:000059">
    <property type="entry name" value="N-ethylmaleimide reductase, FMN-linked"/>
    <property type="match status" value="1"/>
</dbReference>